<name>A0A9E7PM69_9EURY</name>
<gene>
    <name evidence="3" type="ORF">L6E24_00985</name>
</gene>
<evidence type="ECO:0000256" key="1">
    <source>
        <dbReference type="ARBA" id="ARBA00008791"/>
    </source>
</evidence>
<dbReference type="RefSeq" id="WP_257742877.1">
    <property type="nucleotide sequence ID" value="NZ_CP096115.1"/>
</dbReference>
<dbReference type="Gene3D" id="3.40.50.620">
    <property type="entry name" value="HUPs"/>
    <property type="match status" value="1"/>
</dbReference>
<comment type="similarity">
    <text evidence="1">Belongs to the universal stress protein A family.</text>
</comment>
<evidence type="ECO:0000259" key="2">
    <source>
        <dbReference type="Pfam" id="PF00582"/>
    </source>
</evidence>
<dbReference type="CDD" id="cd00293">
    <property type="entry name" value="USP-like"/>
    <property type="match status" value="1"/>
</dbReference>
<organism evidence="3 4">
    <name type="scientific">Methanoplanus endosymbiosus</name>
    <dbReference type="NCBI Taxonomy" id="33865"/>
    <lineage>
        <taxon>Archaea</taxon>
        <taxon>Methanobacteriati</taxon>
        <taxon>Methanobacteriota</taxon>
        <taxon>Stenosarchaea group</taxon>
        <taxon>Methanomicrobia</taxon>
        <taxon>Methanomicrobiales</taxon>
        <taxon>Methanomicrobiaceae</taxon>
        <taxon>Methanoplanus</taxon>
    </lineage>
</organism>
<dbReference type="PANTHER" id="PTHR46268:SF6">
    <property type="entry name" value="UNIVERSAL STRESS PROTEIN UP12"/>
    <property type="match status" value="1"/>
</dbReference>
<accession>A0A9E7PM69</accession>
<dbReference type="PANTHER" id="PTHR46268">
    <property type="entry name" value="STRESS RESPONSE PROTEIN NHAX"/>
    <property type="match status" value="1"/>
</dbReference>
<dbReference type="KEGG" id="mend:L6E24_00985"/>
<dbReference type="SUPFAM" id="SSF52402">
    <property type="entry name" value="Adenine nucleotide alpha hydrolases-like"/>
    <property type="match status" value="1"/>
</dbReference>
<evidence type="ECO:0000313" key="4">
    <source>
        <dbReference type="Proteomes" id="UP001060368"/>
    </source>
</evidence>
<reference evidence="3" key="1">
    <citation type="submission" date="2022-04" db="EMBL/GenBank/DDBJ databases">
        <title>Complete genome of Methanoplanus endosymbiosus DSM 3599.</title>
        <authorList>
            <person name="Chen S.-C."/>
            <person name="You Y.-T."/>
            <person name="Zhou Y.-Z."/>
            <person name="Lai M.-C."/>
        </authorList>
    </citation>
    <scope>NUCLEOTIDE SEQUENCE</scope>
    <source>
        <strain evidence="3">DSM 3599</strain>
    </source>
</reference>
<dbReference type="GeneID" id="74306226"/>
<dbReference type="InterPro" id="IPR006016">
    <property type="entry name" value="UspA"/>
</dbReference>
<dbReference type="InterPro" id="IPR006015">
    <property type="entry name" value="Universal_stress_UspA"/>
</dbReference>
<dbReference type="AlphaFoldDB" id="A0A9E7PM69"/>
<sequence>MFKKIIVALDGSVDSKRALAVAIQEVKLRNAELHPVFVIQYVMGGGVPFDPVSALPDGSSEIMNEVMENEAERVLSDASEDCVDAGVNVITHTQFGDPRDAILDLADEISADMIILGSSGKTGLERMIMGSVSSAVIQHSKITTMIVKGKKEDIL</sequence>
<dbReference type="InterPro" id="IPR014729">
    <property type="entry name" value="Rossmann-like_a/b/a_fold"/>
</dbReference>
<keyword evidence="4" id="KW-1185">Reference proteome</keyword>
<feature type="domain" description="UspA" evidence="2">
    <location>
        <begin position="1"/>
        <end position="148"/>
    </location>
</feature>
<evidence type="ECO:0000313" key="3">
    <source>
        <dbReference type="EMBL" id="UUX92733.1"/>
    </source>
</evidence>
<dbReference type="PRINTS" id="PR01438">
    <property type="entry name" value="UNVRSLSTRESS"/>
</dbReference>
<dbReference type="EMBL" id="CP096115">
    <property type="protein sequence ID" value="UUX92733.1"/>
    <property type="molecule type" value="Genomic_DNA"/>
</dbReference>
<dbReference type="Pfam" id="PF00582">
    <property type="entry name" value="Usp"/>
    <property type="match status" value="1"/>
</dbReference>
<proteinExistence type="inferred from homology"/>
<dbReference type="Proteomes" id="UP001060368">
    <property type="component" value="Chromosome"/>
</dbReference>
<protein>
    <submittedName>
        <fullName evidence="3">Universal stress protein</fullName>
    </submittedName>
</protein>